<dbReference type="AlphaFoldDB" id="A0AAV1U4M8"/>
<sequence>MLSLYEQFHEQRIEYHVDFYRACHTSDCHTSDYDSYVFLPFVKHRNGSNATKEVHGCLHQFEELLGHDAFRSSSHIDLHEFGQYLAQTYRQPSAQAMGVAVDPSGFGVYVGMLHRMATHEMKEMKTHEQQLQREVGEKLLQITKEKFSDDDRHQTLQELLEQFNGRSSQQEKR</sequence>
<gene>
    <name evidence="1" type="ORF">PM001_LOCUS14600</name>
</gene>
<proteinExistence type="predicted"/>
<evidence type="ECO:0000313" key="1">
    <source>
        <dbReference type="EMBL" id="CAK7929450.1"/>
    </source>
</evidence>
<name>A0AAV1U4M8_9STRA</name>
<organism evidence="1 2">
    <name type="scientific">Peronospora matthiolae</name>
    <dbReference type="NCBI Taxonomy" id="2874970"/>
    <lineage>
        <taxon>Eukaryota</taxon>
        <taxon>Sar</taxon>
        <taxon>Stramenopiles</taxon>
        <taxon>Oomycota</taxon>
        <taxon>Peronosporomycetes</taxon>
        <taxon>Peronosporales</taxon>
        <taxon>Peronosporaceae</taxon>
        <taxon>Peronospora</taxon>
    </lineage>
</organism>
<reference evidence="1" key="1">
    <citation type="submission" date="2024-01" db="EMBL/GenBank/DDBJ databases">
        <authorList>
            <person name="Webb A."/>
        </authorList>
    </citation>
    <scope>NUCLEOTIDE SEQUENCE</scope>
    <source>
        <strain evidence="1">Pm1</strain>
    </source>
</reference>
<comment type="caution">
    <text evidence="1">The sequence shown here is derived from an EMBL/GenBank/DDBJ whole genome shotgun (WGS) entry which is preliminary data.</text>
</comment>
<accession>A0AAV1U4M8</accession>
<dbReference type="EMBL" id="CAKLBY020000153">
    <property type="protein sequence ID" value="CAK7929450.1"/>
    <property type="molecule type" value="Genomic_DNA"/>
</dbReference>
<protein>
    <submittedName>
        <fullName evidence="1">Uncharacterized protein</fullName>
    </submittedName>
</protein>
<evidence type="ECO:0000313" key="2">
    <source>
        <dbReference type="Proteomes" id="UP001162060"/>
    </source>
</evidence>
<dbReference type="Proteomes" id="UP001162060">
    <property type="component" value="Unassembled WGS sequence"/>
</dbReference>